<dbReference type="EMBL" id="CP009238">
    <property type="protein sequence ID" value="AIL33085.1"/>
    <property type="molecule type" value="Genomic_DNA"/>
</dbReference>
<dbReference type="HOGENOM" id="CLU_469029_0_0_4"/>
<gene>
    <name evidence="3" type="ORF">IX83_06980</name>
</gene>
<dbReference type="KEGG" id="bpsi:IX83_06980"/>
<name>A0A077DE10_9BURK</name>
<accession>A0A077DE10</accession>
<keyword evidence="4" id="KW-1185">Reference proteome</keyword>
<feature type="domain" description="Phage MuF C-terminal" evidence="2">
    <location>
        <begin position="367"/>
        <end position="467"/>
    </location>
</feature>
<evidence type="ECO:0000313" key="3">
    <source>
        <dbReference type="EMBL" id="AIL33085.1"/>
    </source>
</evidence>
<evidence type="ECO:0000259" key="1">
    <source>
        <dbReference type="Pfam" id="PF18760"/>
    </source>
</evidence>
<dbReference type="InterPro" id="IPR049522">
    <property type="entry name" value="ART-PolyVal_dom"/>
</dbReference>
<dbReference type="AlphaFoldDB" id="A0A077DE10"/>
<dbReference type="Proteomes" id="UP000028945">
    <property type="component" value="Chromosome"/>
</dbReference>
<evidence type="ECO:0000313" key="4">
    <source>
        <dbReference type="Proteomes" id="UP000028945"/>
    </source>
</evidence>
<protein>
    <submittedName>
        <fullName evidence="3">Uncharacterized protein</fullName>
    </submittedName>
</protein>
<sequence length="581" mass="64361">MWKYPSTANAHKVLQHAVPLLNLTSETKEGISHITEDSSPNNSESQYYQGDINTVESTSFTETANKYGGKQAYEQAKSQGKTELTYEQWVQVRTPEFKAWFGNWEKPNKKTSKVVNPRTGEPLVVYHGTGHAPFDTFTMDFMGKNGTADGRGHYFTSDPNFANLYTSENGHVFSVFLNVPTVFSNDKVTLKPTAIKKIIKRIDELNGDETEVGFLSNYDDVAYSGEAAAMRTALEYLLEENSNDVDVINEMININGMDAEQTLQAVSEVLGATGSIINQADGSQHFVVSGSNQIKSAVGNVGTFSKDNPNIYYQLDERTNSDFAKAVDKVADGKSGSGYIKVGTTPTVLKMLGLPDVNVEITGRVLHKVMKGKHNVTPETIKQLPREINNPVAVMKSHTEESGYVVLTELTENVKGTSLPVVVALHIKEVHGGFEVVKIASAYGKNFVGLKKGLENDLLYWHKEKGPQLLKRLALQLRPGLASGHENLVTDNVKTESDLNQYITQNSLRQDNDSPRGAFNPESNTIHLFQKADFSTLAHEMGHAYLETHNKVVMMVAQQRKRLSITETARAPIALWPRFRS</sequence>
<evidence type="ECO:0000259" key="2">
    <source>
        <dbReference type="Pfam" id="PF18819"/>
    </source>
</evidence>
<dbReference type="Pfam" id="PF18819">
    <property type="entry name" value="MuF_C"/>
    <property type="match status" value="1"/>
</dbReference>
<dbReference type="eggNOG" id="COG0503">
    <property type="taxonomic scope" value="Bacteria"/>
</dbReference>
<dbReference type="InterPro" id="IPR041131">
    <property type="entry name" value="MuF_C"/>
</dbReference>
<dbReference type="STRING" id="1072685.IX83_06980"/>
<dbReference type="Pfam" id="PF18760">
    <property type="entry name" value="ART-PolyVal"/>
    <property type="match status" value="1"/>
</dbReference>
<reference evidence="3 4" key="1">
    <citation type="journal article" date="2014" name="BMC Genomics">
        <title>A genomic perspective on a new bacterial genus and species from the Alcaligenaceae family, Basilea psittacipulmonis.</title>
        <authorList>
            <person name="Whiteson K.L."/>
            <person name="Hernandez D."/>
            <person name="Lazarevic V."/>
            <person name="Gaia N."/>
            <person name="Farinelli L."/>
            <person name="Francois P."/>
            <person name="Pilo P."/>
            <person name="Frey J."/>
            <person name="Schrenzel J."/>
        </authorList>
    </citation>
    <scope>NUCLEOTIDE SEQUENCE [LARGE SCALE GENOMIC DNA]</scope>
    <source>
        <strain evidence="3 4">DSM 24701</strain>
    </source>
</reference>
<feature type="domain" description="ART-PolyVal-like" evidence="1">
    <location>
        <begin position="119"/>
        <end position="304"/>
    </location>
</feature>
<proteinExistence type="predicted"/>
<organism evidence="3 4">
    <name type="scientific">Basilea psittacipulmonis DSM 24701</name>
    <dbReference type="NCBI Taxonomy" id="1072685"/>
    <lineage>
        <taxon>Bacteria</taxon>
        <taxon>Pseudomonadati</taxon>
        <taxon>Pseudomonadota</taxon>
        <taxon>Betaproteobacteria</taxon>
        <taxon>Burkholderiales</taxon>
        <taxon>Alcaligenaceae</taxon>
        <taxon>Basilea</taxon>
    </lineage>
</organism>